<reference evidence="1" key="1">
    <citation type="submission" date="2022-06" db="EMBL/GenBank/DDBJ databases">
        <title>Phylogenomic reconstructions and comparative analyses of Kickxellomycotina fungi.</title>
        <authorList>
            <person name="Reynolds N.K."/>
            <person name="Stajich J.E."/>
            <person name="Barry K."/>
            <person name="Grigoriev I.V."/>
            <person name="Crous P."/>
            <person name="Smith M.E."/>
        </authorList>
    </citation>
    <scope>NUCLEOTIDE SEQUENCE</scope>
    <source>
        <strain evidence="1">RSA 2271</strain>
    </source>
</reference>
<sequence length="69" mass="7273">KKGIKHNRPQTQKPTTNNNNDTTTQDKVVGASTLSSTASPDTQTSIPHPVGAIPKRTHQPEGSPGGDDE</sequence>
<proteinExistence type="predicted"/>
<evidence type="ECO:0000313" key="1">
    <source>
        <dbReference type="EMBL" id="KAJ1669626.1"/>
    </source>
</evidence>
<comment type="caution">
    <text evidence="1">The sequence shown here is derived from an EMBL/GenBank/DDBJ whole genome shotgun (WGS) entry which is preliminary data.</text>
</comment>
<organism evidence="1 2">
    <name type="scientific">Spiromyces aspiralis</name>
    <dbReference type="NCBI Taxonomy" id="68401"/>
    <lineage>
        <taxon>Eukaryota</taxon>
        <taxon>Fungi</taxon>
        <taxon>Fungi incertae sedis</taxon>
        <taxon>Zoopagomycota</taxon>
        <taxon>Kickxellomycotina</taxon>
        <taxon>Kickxellomycetes</taxon>
        <taxon>Kickxellales</taxon>
        <taxon>Kickxellaceae</taxon>
        <taxon>Spiromyces</taxon>
    </lineage>
</organism>
<protein>
    <submittedName>
        <fullName evidence="1">Uncharacterized protein</fullName>
    </submittedName>
</protein>
<feature type="non-terminal residue" evidence="1">
    <location>
        <position position="69"/>
    </location>
</feature>
<name>A0ACC1H7E5_9FUNG</name>
<dbReference type="Proteomes" id="UP001145114">
    <property type="component" value="Unassembled WGS sequence"/>
</dbReference>
<gene>
    <name evidence="1" type="ORF">EV182_008673</name>
</gene>
<feature type="non-terminal residue" evidence="1">
    <location>
        <position position="1"/>
    </location>
</feature>
<accession>A0ACC1H7E5</accession>
<keyword evidence="2" id="KW-1185">Reference proteome</keyword>
<evidence type="ECO:0000313" key="2">
    <source>
        <dbReference type="Proteomes" id="UP001145114"/>
    </source>
</evidence>
<dbReference type="EMBL" id="JAMZIH010009785">
    <property type="protein sequence ID" value="KAJ1669626.1"/>
    <property type="molecule type" value="Genomic_DNA"/>
</dbReference>